<dbReference type="InterPro" id="IPR005467">
    <property type="entry name" value="His_kinase_dom"/>
</dbReference>
<feature type="transmembrane region" description="Helical" evidence="7">
    <location>
        <begin position="144"/>
        <end position="168"/>
    </location>
</feature>
<dbReference type="GO" id="GO:0000155">
    <property type="term" value="F:phosphorelay sensor kinase activity"/>
    <property type="evidence" value="ECO:0007669"/>
    <property type="project" value="InterPro"/>
</dbReference>
<feature type="transmembrane region" description="Helical" evidence="7">
    <location>
        <begin position="34"/>
        <end position="53"/>
    </location>
</feature>
<dbReference type="InterPro" id="IPR003661">
    <property type="entry name" value="HisK_dim/P_dom"/>
</dbReference>
<dbReference type="SUPFAM" id="SSF47384">
    <property type="entry name" value="Homodimeric domain of signal transducing histidine kinase"/>
    <property type="match status" value="1"/>
</dbReference>
<dbReference type="eggNOG" id="COG4251">
    <property type="taxonomic scope" value="Bacteria"/>
</dbReference>
<evidence type="ECO:0000256" key="5">
    <source>
        <dbReference type="ARBA" id="ARBA00022777"/>
    </source>
</evidence>
<sequence length="603" mass="69016">MELQFNSYSVVLISSGLATFFISYLIFKRLGGTVRWFSLLMFFIGLWAVTYGMELSCQTLPDMLFWINLEYIGIALLPASWIIFIINFIGKEQWLKWHTSLLIFLIPLITISLVWTNSLHHLHYASVSIDKNHSFPLLNIKPGIWYKCFTVYFYFLLAWGCFLLINRFKRADSIYKKQNSSILLGAFIPWIVNLLYLLGIRPNAHIDLTPYAFIATGFLISIGLLKYRLFDIIPIAREKVIGAMHDGLLILDQQDRVIDYNKNILRFLDLSPSPTIIGVKLSDLIPANETLIKLVSERSNCSVEIQLGNNNKRSFFDVSITSLFQRDTIYSGVVLIFRDITILKNDAFKLMEQSEQLSGLNQLKNRVFTIISHDLRTPVRQLGDILNMTIKGMISDDELNMLLPELAKSVNQTSNVLDNLLFWSKTQMEGEHTDPEVLDLHQKVLKEIAFLSARSEEKKVTIECKLEPETTVYADKEMTRLIIRNLLDNALKFSNPENIIVVRARKTDEKQVEVCVEDSGTGIRADLLSKLFCPNSFSMPGTNNEQGTGLGLLICKDFVEKNYGKIWAESTWLQGSRFYFTLPIANQANKRNPEILTSLLDDN</sequence>
<dbReference type="CDD" id="cd00130">
    <property type="entry name" value="PAS"/>
    <property type="match status" value="1"/>
</dbReference>
<reference evidence="9" key="1">
    <citation type="submission" date="2012-02" db="EMBL/GenBank/DDBJ databases">
        <title>The complete genome of Solitalea canadensis DSM 3403.</title>
        <authorList>
            <consortium name="US DOE Joint Genome Institute (JGI-PGF)"/>
            <person name="Lucas S."/>
            <person name="Copeland A."/>
            <person name="Lapidus A."/>
            <person name="Glavina del Rio T."/>
            <person name="Dalin E."/>
            <person name="Tice H."/>
            <person name="Bruce D."/>
            <person name="Goodwin L."/>
            <person name="Pitluck S."/>
            <person name="Peters L."/>
            <person name="Ovchinnikova G."/>
            <person name="Lu M."/>
            <person name="Kyrpides N."/>
            <person name="Mavromatis K."/>
            <person name="Ivanova N."/>
            <person name="Brettin T."/>
            <person name="Detter J.C."/>
            <person name="Han C."/>
            <person name="Larimer F."/>
            <person name="Land M."/>
            <person name="Hauser L."/>
            <person name="Markowitz V."/>
            <person name="Cheng J.-F."/>
            <person name="Hugenholtz P."/>
            <person name="Woyke T."/>
            <person name="Wu D."/>
            <person name="Spring S."/>
            <person name="Schroeder M."/>
            <person name="Kopitz M."/>
            <person name="Brambilla E."/>
            <person name="Klenk H.-P."/>
            <person name="Eisen J.A."/>
        </authorList>
    </citation>
    <scope>NUCLEOTIDE SEQUENCE</scope>
    <source>
        <strain evidence="9">DSM 3403</strain>
    </source>
</reference>
<evidence type="ECO:0000259" key="8">
    <source>
        <dbReference type="PROSITE" id="PS50109"/>
    </source>
</evidence>
<dbReference type="Pfam" id="PF02518">
    <property type="entry name" value="HATPase_c"/>
    <property type="match status" value="1"/>
</dbReference>
<keyword evidence="4" id="KW-0808">Transferase</keyword>
<dbReference type="InterPro" id="IPR031621">
    <property type="entry name" value="HisKA_7TM"/>
</dbReference>
<dbReference type="PRINTS" id="PR00344">
    <property type="entry name" value="BCTRLSENSOR"/>
</dbReference>
<feature type="transmembrane region" description="Helical" evidence="7">
    <location>
        <begin position="65"/>
        <end position="89"/>
    </location>
</feature>
<keyword evidence="3" id="KW-0597">Phosphoprotein</keyword>
<dbReference type="Proteomes" id="UP000007590">
    <property type="component" value="Chromosome"/>
</dbReference>
<keyword evidence="10" id="KW-1185">Reference proteome</keyword>
<dbReference type="AlphaFoldDB" id="H8KSR1"/>
<dbReference type="InterPro" id="IPR004358">
    <property type="entry name" value="Sig_transdc_His_kin-like_C"/>
</dbReference>
<feature type="transmembrane region" description="Helical" evidence="7">
    <location>
        <begin position="101"/>
        <end position="124"/>
    </location>
</feature>
<dbReference type="Pfam" id="PF16927">
    <property type="entry name" value="HisKA_7TM"/>
    <property type="match status" value="1"/>
</dbReference>
<feature type="transmembrane region" description="Helical" evidence="7">
    <location>
        <begin position="211"/>
        <end position="229"/>
    </location>
</feature>
<accession>H8KSR1</accession>
<evidence type="ECO:0000256" key="4">
    <source>
        <dbReference type="ARBA" id="ARBA00022679"/>
    </source>
</evidence>
<dbReference type="Gene3D" id="1.10.287.130">
    <property type="match status" value="1"/>
</dbReference>
<dbReference type="HOGENOM" id="CLU_000445_114_58_10"/>
<proteinExistence type="predicted"/>
<dbReference type="InterPro" id="IPR050736">
    <property type="entry name" value="Sensor_HK_Regulatory"/>
</dbReference>
<dbReference type="InterPro" id="IPR036097">
    <property type="entry name" value="HisK_dim/P_sf"/>
</dbReference>
<dbReference type="OrthoDB" id="9810447at2"/>
<feature type="domain" description="Histidine kinase" evidence="8">
    <location>
        <begin position="370"/>
        <end position="586"/>
    </location>
</feature>
<dbReference type="PANTHER" id="PTHR43711:SF1">
    <property type="entry name" value="HISTIDINE KINASE 1"/>
    <property type="match status" value="1"/>
</dbReference>
<dbReference type="Gene3D" id="3.30.565.10">
    <property type="entry name" value="Histidine kinase-like ATPase, C-terminal domain"/>
    <property type="match status" value="1"/>
</dbReference>
<dbReference type="EMBL" id="CP003349">
    <property type="protein sequence ID" value="AFD05205.1"/>
    <property type="molecule type" value="Genomic_DNA"/>
</dbReference>
<dbReference type="STRING" id="929556.Solca_0047"/>
<organism evidence="9 10">
    <name type="scientific">Solitalea canadensis (strain ATCC 29591 / DSM 3403 / JCM 21819 / LMG 8368 / NBRC 15130 / NCIMB 12057 / USAM 9D)</name>
    <name type="common">Flexibacter canadensis</name>
    <dbReference type="NCBI Taxonomy" id="929556"/>
    <lineage>
        <taxon>Bacteria</taxon>
        <taxon>Pseudomonadati</taxon>
        <taxon>Bacteroidota</taxon>
        <taxon>Sphingobacteriia</taxon>
        <taxon>Sphingobacteriales</taxon>
        <taxon>Sphingobacteriaceae</taxon>
        <taxon>Solitalea</taxon>
    </lineage>
</organism>
<protein>
    <recommendedName>
        <fullName evidence="2">histidine kinase</fullName>
        <ecNumber evidence="2">2.7.13.3</ecNumber>
    </recommendedName>
</protein>
<evidence type="ECO:0000313" key="9">
    <source>
        <dbReference type="EMBL" id="AFD05205.1"/>
    </source>
</evidence>
<name>H8KSR1_SOLCM</name>
<evidence type="ECO:0000256" key="3">
    <source>
        <dbReference type="ARBA" id="ARBA00022553"/>
    </source>
</evidence>
<feature type="transmembrane region" description="Helical" evidence="7">
    <location>
        <begin position="180"/>
        <end position="199"/>
    </location>
</feature>
<dbReference type="RefSeq" id="WP_014678433.1">
    <property type="nucleotide sequence ID" value="NC_017770.1"/>
</dbReference>
<dbReference type="KEGG" id="scn:Solca_0047"/>
<keyword evidence="7" id="KW-0472">Membrane</keyword>
<evidence type="ECO:0000313" key="10">
    <source>
        <dbReference type="Proteomes" id="UP000007590"/>
    </source>
</evidence>
<gene>
    <name evidence="9" type="ordered locus">Solca_0047</name>
</gene>
<dbReference type="InterPro" id="IPR036890">
    <property type="entry name" value="HATPase_C_sf"/>
</dbReference>
<dbReference type="SUPFAM" id="SSF55785">
    <property type="entry name" value="PYP-like sensor domain (PAS domain)"/>
    <property type="match status" value="1"/>
</dbReference>
<evidence type="ECO:0000256" key="7">
    <source>
        <dbReference type="SAM" id="Phobius"/>
    </source>
</evidence>
<evidence type="ECO:0000256" key="6">
    <source>
        <dbReference type="ARBA" id="ARBA00023012"/>
    </source>
</evidence>
<comment type="catalytic activity">
    <reaction evidence="1">
        <text>ATP + protein L-histidine = ADP + protein N-phospho-L-histidine.</text>
        <dbReference type="EC" id="2.7.13.3"/>
    </reaction>
</comment>
<dbReference type="Gene3D" id="3.30.450.20">
    <property type="entry name" value="PAS domain"/>
    <property type="match status" value="1"/>
</dbReference>
<keyword evidence="5 9" id="KW-0418">Kinase</keyword>
<evidence type="ECO:0000256" key="1">
    <source>
        <dbReference type="ARBA" id="ARBA00000085"/>
    </source>
</evidence>
<dbReference type="CDD" id="cd00082">
    <property type="entry name" value="HisKA"/>
    <property type="match status" value="1"/>
</dbReference>
<keyword evidence="7" id="KW-0812">Transmembrane</keyword>
<dbReference type="Pfam" id="PF13426">
    <property type="entry name" value="PAS_9"/>
    <property type="match status" value="1"/>
</dbReference>
<keyword evidence="7" id="KW-1133">Transmembrane helix</keyword>
<dbReference type="InterPro" id="IPR000014">
    <property type="entry name" value="PAS"/>
</dbReference>
<dbReference type="EC" id="2.7.13.3" evidence="2"/>
<dbReference type="PANTHER" id="PTHR43711">
    <property type="entry name" value="TWO-COMPONENT HISTIDINE KINASE"/>
    <property type="match status" value="1"/>
</dbReference>
<dbReference type="SMART" id="SM00387">
    <property type="entry name" value="HATPase_c"/>
    <property type="match status" value="1"/>
</dbReference>
<dbReference type="PROSITE" id="PS50109">
    <property type="entry name" value="HIS_KIN"/>
    <property type="match status" value="1"/>
</dbReference>
<dbReference type="SUPFAM" id="SSF55874">
    <property type="entry name" value="ATPase domain of HSP90 chaperone/DNA topoisomerase II/histidine kinase"/>
    <property type="match status" value="1"/>
</dbReference>
<dbReference type="InterPro" id="IPR035965">
    <property type="entry name" value="PAS-like_dom_sf"/>
</dbReference>
<feature type="transmembrane region" description="Helical" evidence="7">
    <location>
        <begin position="6"/>
        <end position="27"/>
    </location>
</feature>
<dbReference type="InterPro" id="IPR003594">
    <property type="entry name" value="HATPase_dom"/>
</dbReference>
<keyword evidence="6" id="KW-0902">Two-component regulatory system</keyword>
<evidence type="ECO:0000256" key="2">
    <source>
        <dbReference type="ARBA" id="ARBA00012438"/>
    </source>
</evidence>